<gene>
    <name evidence="1" type="ORF">D2V08_10745</name>
</gene>
<dbReference type="RefSeq" id="WP_119608163.1">
    <property type="nucleotide sequence ID" value="NZ_QXFH01000072.1"/>
</dbReference>
<keyword evidence="2" id="KW-1185">Reference proteome</keyword>
<reference evidence="1 2" key="1">
    <citation type="submission" date="2018-08" db="EMBL/GenBank/DDBJ databases">
        <title>Proposal of Muricauda 72 sp.nov. and Muricauda NH166 sp.nov., isolated from seawater.</title>
        <authorList>
            <person name="Cheng H."/>
            <person name="Wu Y.-H."/>
            <person name="Guo L.-L."/>
            <person name="Xu X.-W."/>
        </authorList>
    </citation>
    <scope>NUCLEOTIDE SEQUENCE [LARGE SCALE GENOMIC DNA]</scope>
    <source>
        <strain evidence="1 2">KCTC 22173</strain>
    </source>
</reference>
<comment type="caution">
    <text evidence="1">The sequence shown here is derived from an EMBL/GenBank/DDBJ whole genome shotgun (WGS) entry which is preliminary data.</text>
</comment>
<protein>
    <submittedName>
        <fullName evidence="1">DUF4294 domain-containing protein</fullName>
    </submittedName>
</protein>
<evidence type="ECO:0000313" key="2">
    <source>
        <dbReference type="Proteomes" id="UP000266067"/>
    </source>
</evidence>
<accession>A0A3A1N863</accession>
<evidence type="ECO:0000313" key="1">
    <source>
        <dbReference type="EMBL" id="RIV32900.1"/>
    </source>
</evidence>
<dbReference type="OrthoDB" id="1491885at2"/>
<dbReference type="AlphaFoldDB" id="A0A3A1N863"/>
<organism evidence="1 2">
    <name type="scientific">Flagellimonas lutimaris</name>
    <dbReference type="NCBI Taxonomy" id="475082"/>
    <lineage>
        <taxon>Bacteria</taxon>
        <taxon>Pseudomonadati</taxon>
        <taxon>Bacteroidota</taxon>
        <taxon>Flavobacteriia</taxon>
        <taxon>Flavobacteriales</taxon>
        <taxon>Flavobacteriaceae</taxon>
        <taxon>Flagellimonas</taxon>
    </lineage>
</organism>
<dbReference type="InterPro" id="IPR025636">
    <property type="entry name" value="DUF4294"/>
</dbReference>
<dbReference type="Pfam" id="PF14127">
    <property type="entry name" value="DUF4294"/>
    <property type="match status" value="1"/>
</dbReference>
<dbReference type="Proteomes" id="UP000266067">
    <property type="component" value="Unassembled WGS sequence"/>
</dbReference>
<sequence length="240" mass="28362">MLRNCFLVVLLAINALGSAQEPKNDSIVSHHRDSIGNSSIEDYYVRFEGDSILMSSIELDEVFLFGKLEFANRNDKLRYYILRRKTLKVYPYAKLAAERLVELNDSLQHIKKRRHQRRYTRKVQKYIEGEFSEELKKLTRTEGQILVKLIHRQTGTTAFYLVKNLRSGWRAFWYNTTASLFKISLKEEFLPEEVHEDYLIEDILQRAFAASRLERQKSVLDYDYAQLSNKWKSNPSQPKD</sequence>
<dbReference type="EMBL" id="QXFH01000072">
    <property type="protein sequence ID" value="RIV32900.1"/>
    <property type="molecule type" value="Genomic_DNA"/>
</dbReference>
<name>A0A3A1N863_9FLAO</name>
<proteinExistence type="predicted"/>